<dbReference type="AlphaFoldDB" id="A0A7S3ZZR0"/>
<evidence type="ECO:0000313" key="4">
    <source>
        <dbReference type="Proteomes" id="UP000789595"/>
    </source>
</evidence>
<reference evidence="2" key="1">
    <citation type="submission" date="2021-01" db="EMBL/GenBank/DDBJ databases">
        <authorList>
            <person name="Corre E."/>
            <person name="Pelletier E."/>
            <person name="Niang G."/>
            <person name="Scheremetjew M."/>
            <person name="Finn R."/>
            <person name="Kale V."/>
            <person name="Holt S."/>
            <person name="Cochrane G."/>
            <person name="Meng A."/>
            <person name="Brown T."/>
            <person name="Cohen L."/>
        </authorList>
    </citation>
    <scope>NUCLEOTIDE SEQUENCE</scope>
    <source>
        <strain evidence="2">CCMP1756</strain>
    </source>
</reference>
<evidence type="ECO:0000313" key="3">
    <source>
        <dbReference type="EMBL" id="CAH0374693.1"/>
    </source>
</evidence>
<accession>A0A7S3ZZR0</accession>
<gene>
    <name evidence="2" type="ORF">PCAL00307_LOCUS14510</name>
    <name evidence="3" type="ORF">PECAL_4P19920</name>
</gene>
<evidence type="ECO:0000313" key="2">
    <source>
        <dbReference type="EMBL" id="CAE0699074.1"/>
    </source>
</evidence>
<name>A0A7S3ZZR0_9STRA</name>
<protein>
    <submittedName>
        <fullName evidence="2">Uncharacterized protein</fullName>
    </submittedName>
</protein>
<evidence type="ECO:0000256" key="1">
    <source>
        <dbReference type="SAM" id="MobiDB-lite"/>
    </source>
</evidence>
<sequence length="320" mass="33486">MASGGLSPEVAARFAAAEENEAGGTWEVAPHKETPTKSLGAQKLLSLFDEPEDLKAEPEPAIPLEFQGEDLKAEQPAPRAASAYRPALALWALAGFTALTSAAAFMCGRRGGAKAVCGQRMVTVPRGRARRRVLLGDDDDAKGLVVAPPPARELFFHKVLRHQDPAMDPADAVAVVAALQARGGRLAEAASVPEAEREEALASFEKDYGAASRAHVLDVRAHVLGRVAGALDAQPDLDLVDAVEAGAAGGAYEHAYERADVEAGPVATAGGFLLNLRAHVMRGADGLLHQNPAMDVEDVLAVKARAKQAKLAARGVGVRR</sequence>
<reference evidence="3" key="2">
    <citation type="submission" date="2021-11" db="EMBL/GenBank/DDBJ databases">
        <authorList>
            <consortium name="Genoscope - CEA"/>
            <person name="William W."/>
        </authorList>
    </citation>
    <scope>NUCLEOTIDE SEQUENCE</scope>
</reference>
<dbReference type="EMBL" id="CAKKNE010000004">
    <property type="protein sequence ID" value="CAH0374693.1"/>
    <property type="molecule type" value="Genomic_DNA"/>
</dbReference>
<dbReference type="Proteomes" id="UP000789595">
    <property type="component" value="Unassembled WGS sequence"/>
</dbReference>
<proteinExistence type="predicted"/>
<dbReference type="EMBL" id="HBIW01016815">
    <property type="protein sequence ID" value="CAE0699074.1"/>
    <property type="molecule type" value="Transcribed_RNA"/>
</dbReference>
<organism evidence="2">
    <name type="scientific">Pelagomonas calceolata</name>
    <dbReference type="NCBI Taxonomy" id="35677"/>
    <lineage>
        <taxon>Eukaryota</taxon>
        <taxon>Sar</taxon>
        <taxon>Stramenopiles</taxon>
        <taxon>Ochrophyta</taxon>
        <taxon>Pelagophyceae</taxon>
        <taxon>Pelagomonadales</taxon>
        <taxon>Pelagomonadaceae</taxon>
        <taxon>Pelagomonas</taxon>
    </lineage>
</organism>
<feature type="region of interest" description="Disordered" evidence="1">
    <location>
        <begin position="1"/>
        <end position="39"/>
    </location>
</feature>
<keyword evidence="4" id="KW-1185">Reference proteome</keyword>